<organism evidence="1 2">
    <name type="scientific">Sedimentimonas flavescens</name>
    <dbReference type="NCBI Taxonomy" id="2851012"/>
    <lineage>
        <taxon>Bacteria</taxon>
        <taxon>Pseudomonadati</taxon>
        <taxon>Pseudomonadota</taxon>
        <taxon>Alphaproteobacteria</taxon>
        <taxon>Rhodobacterales</taxon>
        <taxon>Rhodobacter group</taxon>
        <taxon>Sedimentimonas</taxon>
    </lineage>
</organism>
<name>A0ABT2ZV44_9RHOB</name>
<evidence type="ECO:0000313" key="2">
    <source>
        <dbReference type="Proteomes" id="UP001526166"/>
    </source>
</evidence>
<protein>
    <submittedName>
        <fullName evidence="1">Uncharacterized protein</fullName>
    </submittedName>
</protein>
<reference evidence="1 2" key="1">
    <citation type="submission" date="2022-10" db="EMBL/GenBank/DDBJ databases">
        <title>Sinirhodobacter sp. nov., isolated from ocean surface sediments.</title>
        <authorList>
            <person name="He W."/>
            <person name="Wang L."/>
            <person name="Zhang D.-F."/>
        </authorList>
    </citation>
    <scope>NUCLEOTIDE SEQUENCE [LARGE SCALE GENOMIC DNA]</scope>
    <source>
        <strain evidence="1 2">WL0115</strain>
    </source>
</reference>
<comment type="caution">
    <text evidence="1">The sequence shown here is derived from an EMBL/GenBank/DDBJ whole genome shotgun (WGS) entry which is preliminary data.</text>
</comment>
<dbReference type="Proteomes" id="UP001526166">
    <property type="component" value="Unassembled WGS sequence"/>
</dbReference>
<evidence type="ECO:0000313" key="1">
    <source>
        <dbReference type="EMBL" id="MCV2877615.1"/>
    </source>
</evidence>
<keyword evidence="2" id="KW-1185">Reference proteome</keyword>
<dbReference type="EMBL" id="JAOWKW010000001">
    <property type="protein sequence ID" value="MCV2877615.1"/>
    <property type="molecule type" value="Genomic_DNA"/>
</dbReference>
<accession>A0ABT2ZV44</accession>
<sequence>MPDIQETISWQTDIGRADVGEMRHSLRGGRGAYRYSFMRSGDYLAAEGLYRSAPLDDWLVPAWADAVKAGAVADTDLSVTANTSSEWGDKALIFGCSDDFVVADVASVGVGEITLSAAVGKAYDNPSVMPLHLAYISDVVNVRAITTRHVGIEMTFVRRDEMAEATPSYQQFGGLYFLPCASRPMQNLAGGIGWPVEVIDNEMGPVVLEQIRAQLEAYYSASMSFGSSADVKAFRAFLSAIRGRDGAFWVGSYGGALSFVVAPSAGATTLRIAPLLRTAADYVGRSVRVGNEFRTITAASEFSATEHRLTVAALSATATTGRLLRKVRLESDAVELRHRRGLGARCTFTLAEVTE</sequence>
<gene>
    <name evidence="1" type="ORF">OE699_02015</name>
</gene>
<dbReference type="RefSeq" id="WP_263846900.1">
    <property type="nucleotide sequence ID" value="NZ_JAOWKW010000001.1"/>
</dbReference>
<proteinExistence type="predicted"/>